<dbReference type="FunFam" id="3.10.20.90:FF:000187">
    <property type="entry name" value="Tubulin-folding cofactor E"/>
    <property type="match status" value="1"/>
</dbReference>
<sequence length="541" mass="59545">MQATAHSHDPTRIQTPDPGAAFRVGQRVHFIGQPTRIGTVKYVGAVEGYSGNWVGVDWDADGEGKHDGSHNGITYFTARGPNTASFVRPHNLSAGVSLLEALETRYRAPSTKEEEDEMYVLSATNKKVSIELLGKDKIEDKLSRFEELTSESLPYLGVSCPGSPDLISLTLPSLKELDLTGNLLASWEDIGIICERLPALTALNLSKNCISPDITNTPQLRNIRVLVLNQTGVIWKQVEVLKDSLPQVEELHLMGNKLREITPISSAMVQGFISLQLLNLENNCISSWDEIVKLSQLPSLEQLYLNNNNINHVWYPDSGTFHEGSTPFKSLRSLFLGGNNIEDLESVDALNSFPNLMDIRLLENPVADLGKGGAPRFVFIARLAKVEVLNGSEVTPRERKDSEIRFVRLVMSKFHGNPEEIKRLHPRFNELKQIHGIEDERPSAGASGPQKMASGLISIALKCVGASMGEKPPLVKKLPATTTVGKLKNLCESFFKLKSIKPVLFLQEEGSPLPMLLEDDMASLVEVGVGNESTILIDELS</sequence>
<dbReference type="Gene3D" id="2.30.30.190">
    <property type="entry name" value="CAP Gly-rich-like domain"/>
    <property type="match status" value="1"/>
</dbReference>
<evidence type="ECO:0000256" key="7">
    <source>
        <dbReference type="ARBA" id="ARBA00026055"/>
    </source>
</evidence>
<evidence type="ECO:0000256" key="1">
    <source>
        <dbReference type="ARBA" id="ARBA00004496"/>
    </source>
</evidence>
<dbReference type="InterPro" id="IPR036859">
    <property type="entry name" value="CAP-Gly_dom_sf"/>
</dbReference>
<evidence type="ECO:0000256" key="2">
    <source>
        <dbReference type="ARBA" id="ARBA00006286"/>
    </source>
</evidence>
<feature type="domain" description="CAP-Gly" evidence="8">
    <location>
        <begin position="44"/>
        <end position="88"/>
    </location>
</feature>
<dbReference type="InterPro" id="IPR029071">
    <property type="entry name" value="Ubiquitin-like_domsf"/>
</dbReference>
<dbReference type="InterPro" id="IPR001611">
    <property type="entry name" value="Leu-rich_rpt"/>
</dbReference>
<comment type="similarity">
    <text evidence="2">Belongs to the TBCE family.</text>
</comment>
<dbReference type="SUPFAM" id="SSF52058">
    <property type="entry name" value="L domain-like"/>
    <property type="match status" value="1"/>
</dbReference>
<dbReference type="PROSITE" id="PS51450">
    <property type="entry name" value="LRR"/>
    <property type="match status" value="2"/>
</dbReference>
<dbReference type="FunFam" id="2.30.30.190:FF:000016">
    <property type="entry name" value="Tubulin-folding cofactor E"/>
    <property type="match status" value="1"/>
</dbReference>
<proteinExistence type="inferred from homology"/>
<evidence type="ECO:0000313" key="10">
    <source>
        <dbReference type="Proteomes" id="UP000231279"/>
    </source>
</evidence>
<dbReference type="InterPro" id="IPR003591">
    <property type="entry name" value="Leu-rich_rpt_typical-subtyp"/>
</dbReference>
<comment type="subcellular location">
    <subcellularLocation>
        <location evidence="1">Cytoplasm</location>
    </subcellularLocation>
</comment>
<reference evidence="10" key="1">
    <citation type="journal article" date="2018" name="Gigascience">
        <title>Genome assembly of the Pink Ipe (Handroanthus impetiginosus, Bignoniaceae), a highly valued, ecologically keystone Neotropical timber forest tree.</title>
        <authorList>
            <person name="Silva-Junior O.B."/>
            <person name="Grattapaglia D."/>
            <person name="Novaes E."/>
            <person name="Collevatti R.G."/>
        </authorList>
    </citation>
    <scope>NUCLEOTIDE SEQUENCE [LARGE SCALE GENOMIC DNA]</scope>
    <source>
        <strain evidence="10">cv. UFG-1</strain>
    </source>
</reference>
<evidence type="ECO:0000256" key="5">
    <source>
        <dbReference type="ARBA" id="ARBA00022737"/>
    </source>
</evidence>
<dbReference type="PANTHER" id="PTHR15454">
    <property type="entry name" value="NISCHARIN RELATED"/>
    <property type="match status" value="1"/>
</dbReference>
<dbReference type="Pfam" id="PF01302">
    <property type="entry name" value="CAP_GLY"/>
    <property type="match status" value="1"/>
</dbReference>
<dbReference type="InterPro" id="IPR032675">
    <property type="entry name" value="LRR_dom_sf"/>
</dbReference>
<keyword evidence="6" id="KW-0143">Chaperone</keyword>
<dbReference type="SMART" id="SM01052">
    <property type="entry name" value="CAP_GLY"/>
    <property type="match status" value="1"/>
</dbReference>
<dbReference type="GO" id="GO:0051707">
    <property type="term" value="P:response to other organism"/>
    <property type="evidence" value="ECO:0007669"/>
    <property type="project" value="UniProtKB-ARBA"/>
</dbReference>
<protein>
    <recommendedName>
        <fullName evidence="8">CAP-Gly domain-containing protein</fullName>
    </recommendedName>
</protein>
<dbReference type="SUPFAM" id="SSF54236">
    <property type="entry name" value="Ubiquitin-like"/>
    <property type="match status" value="1"/>
</dbReference>
<dbReference type="Gene3D" id="3.10.20.90">
    <property type="entry name" value="Phosphatidylinositol 3-kinase Catalytic Subunit, Chain A, domain 1"/>
    <property type="match status" value="1"/>
</dbReference>
<dbReference type="AlphaFoldDB" id="A0A2G9HXV4"/>
<dbReference type="InterPro" id="IPR000938">
    <property type="entry name" value="CAP-Gly_domain"/>
</dbReference>
<dbReference type="OrthoDB" id="5273213at2759"/>
<dbReference type="GO" id="GO:0006952">
    <property type="term" value="P:defense response"/>
    <property type="evidence" value="ECO:0007669"/>
    <property type="project" value="UniProtKB-ARBA"/>
</dbReference>
<dbReference type="Pfam" id="PF14580">
    <property type="entry name" value="LRR_9"/>
    <property type="match status" value="1"/>
</dbReference>
<dbReference type="Gene3D" id="3.80.10.10">
    <property type="entry name" value="Ribonuclease Inhibitor"/>
    <property type="match status" value="2"/>
</dbReference>
<dbReference type="EMBL" id="NKXS01000782">
    <property type="protein sequence ID" value="PIN22351.1"/>
    <property type="molecule type" value="Genomic_DNA"/>
</dbReference>
<comment type="subunit">
    <text evidence="7">Supercomplex made of cofactors A to E. Cofactors A and D function by capturing and stabilizing tubulin in a quasi-native conformation. Cofactor E binds to the cofactor D-tubulin complex; interaction with cofactor C then causes the release of tubulin polypeptides that are committed to the native state.</text>
</comment>
<keyword evidence="10" id="KW-1185">Reference proteome</keyword>
<name>A0A2G9HXV4_9LAMI</name>
<evidence type="ECO:0000259" key="8">
    <source>
        <dbReference type="PROSITE" id="PS50245"/>
    </source>
</evidence>
<evidence type="ECO:0000256" key="4">
    <source>
        <dbReference type="ARBA" id="ARBA00022614"/>
    </source>
</evidence>
<keyword evidence="4" id="KW-0433">Leucine-rich repeat</keyword>
<dbReference type="PROSITE" id="PS00845">
    <property type="entry name" value="CAP_GLY_1"/>
    <property type="match status" value="1"/>
</dbReference>
<dbReference type="GO" id="GO:0005737">
    <property type="term" value="C:cytoplasm"/>
    <property type="evidence" value="ECO:0007669"/>
    <property type="project" value="UniProtKB-SubCell"/>
</dbReference>
<gene>
    <name evidence="9" type="ORF">CDL12_04951</name>
</gene>
<keyword evidence="5" id="KW-0677">Repeat</keyword>
<comment type="caution">
    <text evidence="9">The sequence shown here is derived from an EMBL/GenBank/DDBJ whole genome shotgun (WGS) entry which is preliminary data.</text>
</comment>
<organism evidence="9 10">
    <name type="scientific">Handroanthus impetiginosus</name>
    <dbReference type="NCBI Taxonomy" id="429701"/>
    <lineage>
        <taxon>Eukaryota</taxon>
        <taxon>Viridiplantae</taxon>
        <taxon>Streptophyta</taxon>
        <taxon>Embryophyta</taxon>
        <taxon>Tracheophyta</taxon>
        <taxon>Spermatophyta</taxon>
        <taxon>Magnoliopsida</taxon>
        <taxon>eudicotyledons</taxon>
        <taxon>Gunneridae</taxon>
        <taxon>Pentapetalae</taxon>
        <taxon>asterids</taxon>
        <taxon>lamiids</taxon>
        <taxon>Lamiales</taxon>
        <taxon>Bignoniaceae</taxon>
        <taxon>Crescentiina</taxon>
        <taxon>Tabebuia alliance</taxon>
        <taxon>Handroanthus</taxon>
    </lineage>
</organism>
<evidence type="ECO:0000256" key="6">
    <source>
        <dbReference type="ARBA" id="ARBA00023186"/>
    </source>
</evidence>
<dbReference type="SUPFAM" id="SSF74924">
    <property type="entry name" value="Cap-Gly domain"/>
    <property type="match status" value="1"/>
</dbReference>
<dbReference type="FunFam" id="3.80.10.10:FF:000752">
    <property type="entry name" value="Tubulin-folding cofactor E"/>
    <property type="match status" value="1"/>
</dbReference>
<evidence type="ECO:0000313" key="9">
    <source>
        <dbReference type="EMBL" id="PIN22351.1"/>
    </source>
</evidence>
<accession>A0A2G9HXV4</accession>
<evidence type="ECO:0000256" key="3">
    <source>
        <dbReference type="ARBA" id="ARBA00022490"/>
    </source>
</evidence>
<dbReference type="SMART" id="SM00365">
    <property type="entry name" value="LRR_SD22"/>
    <property type="match status" value="4"/>
</dbReference>
<dbReference type="SMART" id="SM00369">
    <property type="entry name" value="LRR_TYP"/>
    <property type="match status" value="5"/>
</dbReference>
<dbReference type="CDD" id="cd17044">
    <property type="entry name" value="Ubl_TBCE"/>
    <property type="match status" value="1"/>
</dbReference>
<dbReference type="InterPro" id="IPR044079">
    <property type="entry name" value="Ubl_TBCE"/>
</dbReference>
<dbReference type="Proteomes" id="UP000231279">
    <property type="component" value="Unassembled WGS sequence"/>
</dbReference>
<dbReference type="STRING" id="429701.A0A2G9HXV4"/>
<dbReference type="PROSITE" id="PS50245">
    <property type="entry name" value="CAP_GLY_2"/>
    <property type="match status" value="1"/>
</dbReference>
<keyword evidence="3" id="KW-0963">Cytoplasm</keyword>
<dbReference type="PANTHER" id="PTHR15454:SF56">
    <property type="entry name" value="PROTEIN PHOSPHATASE 1 REGULATORY SUBUNIT 7-RELATED"/>
    <property type="match status" value="1"/>
</dbReference>